<protein>
    <recommendedName>
        <fullName evidence="7">CENP-T/Histone H4 histone fold domain-containing protein</fullName>
    </recommendedName>
</protein>
<accession>A0AAD9J887</accession>
<gene>
    <name evidence="8" type="ORF">LSH36_506g02070</name>
</gene>
<reference evidence="8" key="1">
    <citation type="journal article" date="2023" name="Mol. Biol. Evol.">
        <title>Third-Generation Sequencing Reveals the Adaptive Role of the Epigenome in Three Deep-Sea Polychaetes.</title>
        <authorList>
            <person name="Perez M."/>
            <person name="Aroh O."/>
            <person name="Sun Y."/>
            <person name="Lan Y."/>
            <person name="Juniper S.K."/>
            <person name="Young C.R."/>
            <person name="Angers B."/>
            <person name="Qian P.Y."/>
        </authorList>
    </citation>
    <scope>NUCLEOTIDE SEQUENCE</scope>
    <source>
        <strain evidence="8">P08H-3</strain>
    </source>
</reference>
<feature type="compositionally biased region" description="Basic and acidic residues" evidence="6">
    <location>
        <begin position="357"/>
        <end position="369"/>
    </location>
</feature>
<evidence type="ECO:0000259" key="7">
    <source>
        <dbReference type="Pfam" id="PF15511"/>
    </source>
</evidence>
<feature type="domain" description="CENP-T/Histone H4 histone fold" evidence="7">
    <location>
        <begin position="564"/>
        <end position="662"/>
    </location>
</feature>
<feature type="region of interest" description="Disordered" evidence="6">
    <location>
        <begin position="415"/>
        <end position="471"/>
    </location>
</feature>
<dbReference type="SUPFAM" id="SSF47113">
    <property type="entry name" value="Histone-fold"/>
    <property type="match status" value="1"/>
</dbReference>
<dbReference type="InterPro" id="IPR035425">
    <property type="entry name" value="CENP-T/H4_C"/>
</dbReference>
<keyword evidence="5" id="KW-0539">Nucleus</keyword>
<feature type="compositionally biased region" description="Basic and acidic residues" evidence="6">
    <location>
        <begin position="27"/>
        <end position="38"/>
    </location>
</feature>
<feature type="region of interest" description="Disordered" evidence="6">
    <location>
        <begin position="534"/>
        <end position="568"/>
    </location>
</feature>
<sequence>MSSRKRKQSDSGSLVPGKSQRLVKSSPELRRVKTESVSHRRSASQPKSGVSLSFDGATPRTLVENFLTTHTTAETTRKLPRVSSSPCRRSPRRRLSRIDSTLRKKAVIHNVLKDANDGPTPRSLIQAVIAQAPPETPVEGTHITARNVHQMTPTDNFVSEDTHVLSGGDQTPSYSFLEANRYPLHDRARMLKDKKLEHLAAAPAKVKSVNESAHESLAQLSPVRRSPRWNKDSSPSTPSKKKTTVLRLSKGSAEDPTPRSLIQAMVTHAPPETPIVGTELGEKTAQRMTAPESLILDSTQVMSDVDQLEDSLLQLYRSEHHKRRADVNIAKFATDVKERIDQEAARDDGIYEEEEDKDKHTSEIHEPVDKLQSPSVDVVTKAVDGLLADVVNEIQSGNSSTVCFTSEIKEILQSEAQSVSRETMEQADDQQNMDSVSDEPPSESESVETSQHSTEKMFTDNEDSEHNDHVDYDELGDESEMQEELIMPVLFPNGMKQLKITELLNSAALQNVDSELANMQASFAELVQADFLPTGNRQAEKPPQVLKIRNRAPKSMKPKGEAPPKRLPRSLTKSIAQHFTRNQRMSREVLDEVEKVADKFWKNVASDLSAYAQHAKRKSNNECDVELLMKRQGFVTPEQSMYSLVEEYLPLEYRQEIIPIARSGNVIEPKR</sequence>
<dbReference type="GO" id="GO:0005634">
    <property type="term" value="C:nucleus"/>
    <property type="evidence" value="ECO:0007669"/>
    <property type="project" value="UniProtKB-SubCell"/>
</dbReference>
<dbReference type="PANTHER" id="PTHR46904:SF1">
    <property type="entry name" value="CENTROMERE PROTEIN T"/>
    <property type="match status" value="1"/>
</dbReference>
<evidence type="ECO:0000313" key="9">
    <source>
        <dbReference type="Proteomes" id="UP001208570"/>
    </source>
</evidence>
<dbReference type="Proteomes" id="UP001208570">
    <property type="component" value="Unassembled WGS sequence"/>
</dbReference>
<evidence type="ECO:0000256" key="6">
    <source>
        <dbReference type="SAM" id="MobiDB-lite"/>
    </source>
</evidence>
<dbReference type="InterPro" id="IPR009072">
    <property type="entry name" value="Histone-fold"/>
</dbReference>
<evidence type="ECO:0000256" key="5">
    <source>
        <dbReference type="ARBA" id="ARBA00023242"/>
    </source>
</evidence>
<comment type="subcellular location">
    <subcellularLocation>
        <location evidence="2">Chromosome</location>
    </subcellularLocation>
    <subcellularLocation>
        <location evidence="1">Nucleus</location>
    </subcellularLocation>
</comment>
<feature type="compositionally biased region" description="Basic and acidic residues" evidence="6">
    <location>
        <begin position="453"/>
        <end position="471"/>
    </location>
</feature>
<keyword evidence="9" id="KW-1185">Reference proteome</keyword>
<dbReference type="Pfam" id="PF15511">
    <property type="entry name" value="CENP-T_C"/>
    <property type="match status" value="1"/>
</dbReference>
<comment type="similarity">
    <text evidence="3">Belongs to the CENP-T/CNN1 family.</text>
</comment>
<dbReference type="Gene3D" id="1.10.20.10">
    <property type="entry name" value="Histone, subunit A"/>
    <property type="match status" value="1"/>
</dbReference>
<feature type="region of interest" description="Disordered" evidence="6">
    <location>
        <begin position="343"/>
        <end position="375"/>
    </location>
</feature>
<evidence type="ECO:0000256" key="4">
    <source>
        <dbReference type="ARBA" id="ARBA00022454"/>
    </source>
</evidence>
<dbReference type="GO" id="GO:0000776">
    <property type="term" value="C:kinetochore"/>
    <property type="evidence" value="ECO:0007669"/>
    <property type="project" value="InterPro"/>
</dbReference>
<feature type="compositionally biased region" description="Basic residues" evidence="6">
    <location>
        <begin position="548"/>
        <end position="557"/>
    </location>
</feature>
<evidence type="ECO:0000256" key="3">
    <source>
        <dbReference type="ARBA" id="ARBA00010137"/>
    </source>
</evidence>
<dbReference type="CDD" id="cd22920">
    <property type="entry name" value="HFD_CENP-T"/>
    <property type="match status" value="1"/>
</dbReference>
<dbReference type="GO" id="GO:0007059">
    <property type="term" value="P:chromosome segregation"/>
    <property type="evidence" value="ECO:0007669"/>
    <property type="project" value="TreeGrafter"/>
</dbReference>
<dbReference type="EMBL" id="JAODUP010000506">
    <property type="protein sequence ID" value="KAK2148278.1"/>
    <property type="molecule type" value="Genomic_DNA"/>
</dbReference>
<dbReference type="AlphaFoldDB" id="A0AAD9J887"/>
<dbReference type="PANTHER" id="PTHR46904">
    <property type="entry name" value="CENTROMERE PROTEIN T"/>
    <property type="match status" value="1"/>
</dbReference>
<feature type="compositionally biased region" description="Acidic residues" evidence="6">
    <location>
        <begin position="436"/>
        <end position="446"/>
    </location>
</feature>
<evidence type="ECO:0000256" key="1">
    <source>
        <dbReference type="ARBA" id="ARBA00004123"/>
    </source>
</evidence>
<evidence type="ECO:0000256" key="2">
    <source>
        <dbReference type="ARBA" id="ARBA00004286"/>
    </source>
</evidence>
<dbReference type="InterPro" id="IPR028255">
    <property type="entry name" value="CENP-T"/>
</dbReference>
<dbReference type="GO" id="GO:0051382">
    <property type="term" value="P:kinetochore assembly"/>
    <property type="evidence" value="ECO:0007669"/>
    <property type="project" value="InterPro"/>
</dbReference>
<dbReference type="GO" id="GO:0046982">
    <property type="term" value="F:protein heterodimerization activity"/>
    <property type="evidence" value="ECO:0007669"/>
    <property type="project" value="InterPro"/>
</dbReference>
<name>A0AAD9J887_9ANNE</name>
<dbReference type="GO" id="GO:0003677">
    <property type="term" value="F:DNA binding"/>
    <property type="evidence" value="ECO:0007669"/>
    <property type="project" value="InterPro"/>
</dbReference>
<feature type="region of interest" description="Disordered" evidence="6">
    <location>
        <begin position="205"/>
        <end position="257"/>
    </location>
</feature>
<proteinExistence type="inferred from homology"/>
<dbReference type="GO" id="GO:0000278">
    <property type="term" value="P:mitotic cell cycle"/>
    <property type="evidence" value="ECO:0007669"/>
    <property type="project" value="TreeGrafter"/>
</dbReference>
<comment type="caution">
    <text evidence="8">The sequence shown here is derived from an EMBL/GenBank/DDBJ whole genome shotgun (WGS) entry which is preliminary data.</text>
</comment>
<evidence type="ECO:0000313" key="8">
    <source>
        <dbReference type="EMBL" id="KAK2148278.1"/>
    </source>
</evidence>
<feature type="region of interest" description="Disordered" evidence="6">
    <location>
        <begin position="1"/>
        <end position="56"/>
    </location>
</feature>
<feature type="region of interest" description="Disordered" evidence="6">
    <location>
        <begin position="71"/>
        <end position="94"/>
    </location>
</feature>
<organism evidence="8 9">
    <name type="scientific">Paralvinella palmiformis</name>
    <dbReference type="NCBI Taxonomy" id="53620"/>
    <lineage>
        <taxon>Eukaryota</taxon>
        <taxon>Metazoa</taxon>
        <taxon>Spiralia</taxon>
        <taxon>Lophotrochozoa</taxon>
        <taxon>Annelida</taxon>
        <taxon>Polychaeta</taxon>
        <taxon>Sedentaria</taxon>
        <taxon>Canalipalpata</taxon>
        <taxon>Terebellida</taxon>
        <taxon>Terebelliformia</taxon>
        <taxon>Alvinellidae</taxon>
        <taxon>Paralvinella</taxon>
    </lineage>
</organism>
<keyword evidence="4" id="KW-0158">Chromosome</keyword>